<gene>
    <name evidence="2" type="ORF">ACJDT4_22375</name>
</gene>
<keyword evidence="3" id="KW-1185">Reference proteome</keyword>
<name>A0ABW8TM54_9CLOT</name>
<organism evidence="2 3">
    <name type="scientific">Clostridium neuense</name>
    <dbReference type="NCBI Taxonomy" id="1728934"/>
    <lineage>
        <taxon>Bacteria</taxon>
        <taxon>Bacillati</taxon>
        <taxon>Bacillota</taxon>
        <taxon>Clostridia</taxon>
        <taxon>Eubacteriales</taxon>
        <taxon>Clostridiaceae</taxon>
        <taxon>Clostridium</taxon>
    </lineage>
</organism>
<evidence type="ECO:0000313" key="2">
    <source>
        <dbReference type="EMBL" id="MFL0253155.1"/>
    </source>
</evidence>
<dbReference type="Proteomes" id="UP001623592">
    <property type="component" value="Unassembled WGS sequence"/>
</dbReference>
<keyword evidence="1" id="KW-0472">Membrane</keyword>
<comment type="caution">
    <text evidence="2">The sequence shown here is derived from an EMBL/GenBank/DDBJ whole genome shotgun (WGS) entry which is preliminary data.</text>
</comment>
<feature type="transmembrane region" description="Helical" evidence="1">
    <location>
        <begin position="76"/>
        <end position="97"/>
    </location>
</feature>
<dbReference type="InterPro" id="IPR038750">
    <property type="entry name" value="YczE/YyaS-like"/>
</dbReference>
<proteinExistence type="predicted"/>
<keyword evidence="1" id="KW-1133">Transmembrane helix</keyword>
<evidence type="ECO:0000256" key="1">
    <source>
        <dbReference type="SAM" id="Phobius"/>
    </source>
</evidence>
<dbReference type="PANTHER" id="PTHR40078:SF1">
    <property type="entry name" value="INTEGRAL MEMBRANE PROTEIN"/>
    <property type="match status" value="1"/>
</dbReference>
<sequence length="223" mass="24783">MKRKALIILRLFIGLILCSIGTVMTINGNLGFQPWDVFHQGISIMLNITMGQASIIVSAIVIIIDYIAGEKIGWGTIFNMLVIGTFMDILMLNHLLPVFNNEILRIVSIIIGMLSMSIGSYMYIGAGLGSGPRDGLMVALTKKTKKSVFIVRTVIELFVLVIGYIMGGSVGIGTIIMVSLVGYFIQMVFKIFKFDVNKVKHRFINDDIKYCQGTILRRVKKIL</sequence>
<feature type="transmembrane region" description="Helical" evidence="1">
    <location>
        <begin position="7"/>
        <end position="30"/>
    </location>
</feature>
<feature type="transmembrane region" description="Helical" evidence="1">
    <location>
        <begin position="103"/>
        <end position="126"/>
    </location>
</feature>
<protein>
    <submittedName>
        <fullName evidence="2">YitT family protein</fullName>
    </submittedName>
</protein>
<feature type="transmembrane region" description="Helical" evidence="1">
    <location>
        <begin position="42"/>
        <end position="64"/>
    </location>
</feature>
<dbReference type="EMBL" id="JBJIAA010000027">
    <property type="protein sequence ID" value="MFL0253155.1"/>
    <property type="molecule type" value="Genomic_DNA"/>
</dbReference>
<dbReference type="Pfam" id="PF19700">
    <property type="entry name" value="DUF6198"/>
    <property type="match status" value="1"/>
</dbReference>
<feature type="transmembrane region" description="Helical" evidence="1">
    <location>
        <begin position="147"/>
        <end position="166"/>
    </location>
</feature>
<reference evidence="2 3" key="1">
    <citation type="submission" date="2024-11" db="EMBL/GenBank/DDBJ databases">
        <authorList>
            <person name="Heng Y.C."/>
            <person name="Lim A.C.H."/>
            <person name="Lee J.K.Y."/>
            <person name="Kittelmann S."/>
        </authorList>
    </citation>
    <scope>NUCLEOTIDE SEQUENCE [LARGE SCALE GENOMIC DNA]</scope>
    <source>
        <strain evidence="2 3">WILCCON 0114</strain>
    </source>
</reference>
<dbReference type="RefSeq" id="WP_406789821.1">
    <property type="nucleotide sequence ID" value="NZ_JBJIAA010000027.1"/>
</dbReference>
<feature type="transmembrane region" description="Helical" evidence="1">
    <location>
        <begin position="172"/>
        <end position="192"/>
    </location>
</feature>
<dbReference type="PANTHER" id="PTHR40078">
    <property type="entry name" value="INTEGRAL MEMBRANE PROTEIN-RELATED"/>
    <property type="match status" value="1"/>
</dbReference>
<accession>A0ABW8TM54</accession>
<evidence type="ECO:0000313" key="3">
    <source>
        <dbReference type="Proteomes" id="UP001623592"/>
    </source>
</evidence>
<keyword evidence="1" id="KW-0812">Transmembrane</keyword>